<dbReference type="Pfam" id="PF01593">
    <property type="entry name" value="Amino_oxidase"/>
    <property type="match status" value="2"/>
</dbReference>
<reference evidence="3 4" key="1">
    <citation type="submission" date="2017-10" db="EMBL/GenBank/DDBJ databases">
        <title>Draft genome of Longimonas halophila.</title>
        <authorList>
            <person name="Goh K.M."/>
            <person name="Shamsir M.S."/>
            <person name="Lim S.W."/>
        </authorList>
    </citation>
    <scope>NUCLEOTIDE SEQUENCE [LARGE SCALE GENOMIC DNA]</scope>
    <source>
        <strain evidence="3 4">KCTC 42399</strain>
    </source>
</reference>
<dbReference type="PANTHER" id="PTHR43563">
    <property type="entry name" value="AMINE OXIDASE"/>
    <property type="match status" value="1"/>
</dbReference>
<dbReference type="SUPFAM" id="SSF54373">
    <property type="entry name" value="FAD-linked reductases, C-terminal domain"/>
    <property type="match status" value="1"/>
</dbReference>
<dbReference type="OrthoDB" id="56323at2"/>
<protein>
    <submittedName>
        <fullName evidence="3">Monoamine oxidase</fullName>
    </submittedName>
</protein>
<dbReference type="Gene3D" id="3.50.50.60">
    <property type="entry name" value="FAD/NAD(P)-binding domain"/>
    <property type="match status" value="2"/>
</dbReference>
<sequence length="370" mass="39399">MPDSLPFGIVGAGLSGLVAAMRLHEAGHAVVVWETRDRVGGRTWSPPLGPDSLHLDLGAAWHWTEHTRVQALAEQLGIARVSQHEPGTALYEPRAEQPVQRFPWPETPPPSWRLEGGTQTLAQHVAADLPNDAIQLNHRVTDARQTEADVQVRVAGPDGPSSTAVAHLIIAVPPRLVAHTIDFDPALPDTLTSAQRETPTWMAASGKAVATFADAFWRRQGIDGRVVSHAGPVAHWHDAVAPNGRAALAGFLHPSGLQGLATDGRKALHAAIRRQLAHCFGDDTPAPTAIATSNWRTDAATTPPGVAPMQVEHPPTPPSVLTRPCWNGCLLWASAETATEHPGYLDGAIEAGERAAQQVFEASPEAASTR</sequence>
<evidence type="ECO:0000256" key="1">
    <source>
        <dbReference type="ARBA" id="ARBA00005995"/>
    </source>
</evidence>
<dbReference type="RefSeq" id="WP_098062135.1">
    <property type="nucleotide sequence ID" value="NZ_PDEP01000006.1"/>
</dbReference>
<feature type="domain" description="Amine oxidase" evidence="2">
    <location>
        <begin position="111"/>
        <end position="359"/>
    </location>
</feature>
<comment type="caution">
    <text evidence="3">The sequence shown here is derived from an EMBL/GenBank/DDBJ whole genome shotgun (WGS) entry which is preliminary data.</text>
</comment>
<dbReference type="GO" id="GO:0016491">
    <property type="term" value="F:oxidoreductase activity"/>
    <property type="evidence" value="ECO:0007669"/>
    <property type="project" value="InterPro"/>
</dbReference>
<dbReference type="SUPFAM" id="SSF51905">
    <property type="entry name" value="FAD/NAD(P)-binding domain"/>
    <property type="match status" value="1"/>
</dbReference>
<dbReference type="EMBL" id="PDEP01000006">
    <property type="protein sequence ID" value="PEN07106.1"/>
    <property type="molecule type" value="Genomic_DNA"/>
</dbReference>
<dbReference type="AlphaFoldDB" id="A0A2H3NLU4"/>
<comment type="similarity">
    <text evidence="1">Belongs to the flavin monoamine oxidase family.</text>
</comment>
<evidence type="ECO:0000313" key="4">
    <source>
        <dbReference type="Proteomes" id="UP000221024"/>
    </source>
</evidence>
<keyword evidence="4" id="KW-1185">Reference proteome</keyword>
<dbReference type="InterPro" id="IPR036188">
    <property type="entry name" value="FAD/NAD-bd_sf"/>
</dbReference>
<proteinExistence type="inferred from homology"/>
<dbReference type="PANTHER" id="PTHR43563:SF14">
    <property type="entry name" value="AMINE OXIDASE"/>
    <property type="match status" value="1"/>
</dbReference>
<dbReference type="InterPro" id="IPR050703">
    <property type="entry name" value="Flavin_MAO"/>
</dbReference>
<gene>
    <name evidence="3" type="ORF">CRI93_08200</name>
</gene>
<evidence type="ECO:0000313" key="3">
    <source>
        <dbReference type="EMBL" id="PEN07106.1"/>
    </source>
</evidence>
<feature type="domain" description="Amine oxidase" evidence="2">
    <location>
        <begin position="14"/>
        <end position="91"/>
    </location>
</feature>
<name>A0A2H3NLU4_9BACT</name>
<dbReference type="InterPro" id="IPR002937">
    <property type="entry name" value="Amino_oxidase"/>
</dbReference>
<accession>A0A2H3NLU4</accession>
<dbReference type="Proteomes" id="UP000221024">
    <property type="component" value="Unassembled WGS sequence"/>
</dbReference>
<evidence type="ECO:0000259" key="2">
    <source>
        <dbReference type="Pfam" id="PF01593"/>
    </source>
</evidence>
<organism evidence="3 4">
    <name type="scientific">Longimonas halophila</name>
    <dbReference type="NCBI Taxonomy" id="1469170"/>
    <lineage>
        <taxon>Bacteria</taxon>
        <taxon>Pseudomonadati</taxon>
        <taxon>Rhodothermota</taxon>
        <taxon>Rhodothermia</taxon>
        <taxon>Rhodothermales</taxon>
        <taxon>Salisaetaceae</taxon>
        <taxon>Longimonas</taxon>
    </lineage>
</organism>